<feature type="binding site" evidence="8">
    <location>
        <position position="64"/>
    </location>
    <ligand>
        <name>Fe cation</name>
        <dbReference type="ChEBI" id="CHEBI:24875"/>
        <label>2</label>
    </ligand>
</feature>
<dbReference type="GO" id="GO:0046872">
    <property type="term" value="F:metal ion binding"/>
    <property type="evidence" value="ECO:0007669"/>
    <property type="project" value="UniProtKB-KW"/>
</dbReference>
<accession>A0A255YC91</accession>
<keyword evidence="5 8" id="KW-0408">Iron</keyword>
<evidence type="ECO:0000313" key="10">
    <source>
        <dbReference type="EMBL" id="OYQ26175.1"/>
    </source>
</evidence>
<keyword evidence="3 8" id="KW-0479">Metal-binding</keyword>
<gene>
    <name evidence="8" type="primary">coq7</name>
    <name evidence="10" type="ORF">CHU93_12325</name>
</gene>
<dbReference type="InterPro" id="IPR009078">
    <property type="entry name" value="Ferritin-like_SF"/>
</dbReference>
<evidence type="ECO:0000256" key="9">
    <source>
        <dbReference type="SAM" id="MobiDB-lite"/>
    </source>
</evidence>
<feature type="binding site" evidence="8">
    <location>
        <position position="116"/>
    </location>
    <ligand>
        <name>Fe cation</name>
        <dbReference type="ChEBI" id="CHEBI:24875"/>
        <label>2</label>
    </ligand>
</feature>
<dbReference type="EC" id="1.14.99.60" evidence="8"/>
<name>A0A255YC91_9SPHN</name>
<organism evidence="10 11">
    <name type="scientific">Sandarakinorhabdus cyanobacteriorum</name>
    <dbReference type="NCBI Taxonomy" id="1981098"/>
    <lineage>
        <taxon>Bacteria</taxon>
        <taxon>Pseudomonadati</taxon>
        <taxon>Pseudomonadota</taxon>
        <taxon>Alphaproteobacteria</taxon>
        <taxon>Sphingomonadales</taxon>
        <taxon>Sphingosinicellaceae</taxon>
        <taxon>Sandarakinorhabdus</taxon>
    </lineage>
</organism>
<keyword evidence="2 8" id="KW-0831">Ubiquinone biosynthesis</keyword>
<keyword evidence="6 8" id="KW-0503">Monooxygenase</keyword>
<comment type="function">
    <text evidence="8">Catalyzes the hydroxylation of 2-nonaprenyl-3-methyl-6-methoxy-1,4-benzoquinol during ubiquinone biosynthesis.</text>
</comment>
<keyword evidence="7 8" id="KW-0472">Membrane</keyword>
<dbReference type="HAMAP" id="MF_01658">
    <property type="entry name" value="COQ7"/>
    <property type="match status" value="1"/>
</dbReference>
<dbReference type="GO" id="GO:0008682">
    <property type="term" value="F:3-demethoxyubiquinol 3-hydroxylase activity"/>
    <property type="evidence" value="ECO:0007669"/>
    <property type="project" value="UniProtKB-EC"/>
</dbReference>
<dbReference type="PANTHER" id="PTHR11237">
    <property type="entry name" value="COENZYME Q10 BIOSYNTHESIS PROTEIN 7"/>
    <property type="match status" value="1"/>
</dbReference>
<dbReference type="OrthoDB" id="7559360at2"/>
<evidence type="ECO:0000256" key="5">
    <source>
        <dbReference type="ARBA" id="ARBA00023004"/>
    </source>
</evidence>
<evidence type="ECO:0000313" key="11">
    <source>
        <dbReference type="Proteomes" id="UP000216991"/>
    </source>
</evidence>
<proteinExistence type="inferred from homology"/>
<keyword evidence="8" id="KW-1003">Cell membrane</keyword>
<dbReference type="PANTHER" id="PTHR11237:SF4">
    <property type="entry name" value="5-DEMETHOXYUBIQUINONE HYDROXYLASE, MITOCHONDRIAL"/>
    <property type="match status" value="1"/>
</dbReference>
<comment type="caution">
    <text evidence="10">The sequence shown here is derived from an EMBL/GenBank/DDBJ whole genome shotgun (WGS) entry which is preliminary data.</text>
</comment>
<dbReference type="RefSeq" id="WP_094474466.1">
    <property type="nucleotide sequence ID" value="NZ_NOXT01000119.1"/>
</dbReference>
<keyword evidence="11" id="KW-1185">Reference proteome</keyword>
<feature type="binding site" evidence="8">
    <location>
        <position position="64"/>
    </location>
    <ligand>
        <name>Fe cation</name>
        <dbReference type="ChEBI" id="CHEBI:24875"/>
        <label>1</label>
    </ligand>
</feature>
<comment type="pathway">
    <text evidence="1 8">Cofactor biosynthesis; ubiquinone biosynthesis.</text>
</comment>
<feature type="binding site" evidence="8">
    <location>
        <position position="149"/>
    </location>
    <ligand>
        <name>Fe cation</name>
        <dbReference type="ChEBI" id="CHEBI:24875"/>
        <label>1</label>
    </ligand>
</feature>
<evidence type="ECO:0000256" key="4">
    <source>
        <dbReference type="ARBA" id="ARBA00023002"/>
    </source>
</evidence>
<feature type="binding site" evidence="8">
    <location>
        <position position="152"/>
    </location>
    <ligand>
        <name>Fe cation</name>
        <dbReference type="ChEBI" id="CHEBI:24875"/>
        <label>2</label>
    </ligand>
</feature>
<feature type="binding site" evidence="8">
    <location>
        <position position="149"/>
    </location>
    <ligand>
        <name>Fe cation</name>
        <dbReference type="ChEBI" id="CHEBI:24875"/>
        <label>2</label>
    </ligand>
</feature>
<evidence type="ECO:0000256" key="7">
    <source>
        <dbReference type="ARBA" id="ARBA00023136"/>
    </source>
</evidence>
<dbReference type="Gene3D" id="1.20.1260.10">
    <property type="match status" value="1"/>
</dbReference>
<protein>
    <recommendedName>
        <fullName evidence="8">3-demethoxyubiquinol 3-hydroxylase</fullName>
        <shortName evidence="8">DMQ hydroxylase</shortName>
        <ecNumber evidence="8">1.14.99.60</ecNumber>
    </recommendedName>
    <alternativeName>
        <fullName evidence="8">2-nonaprenyl-3-methyl-6-methoxy-1,4-benzoquinol hydroxylase</fullName>
    </alternativeName>
</protein>
<dbReference type="AlphaFoldDB" id="A0A255YC91"/>
<comment type="cofactor">
    <cofactor evidence="8">
        <name>Fe cation</name>
        <dbReference type="ChEBI" id="CHEBI:24875"/>
    </cofactor>
    <text evidence="8">Binds 2 iron ions per subunit.</text>
</comment>
<comment type="similarity">
    <text evidence="8">Belongs to the COQ7 family.</text>
</comment>
<dbReference type="Pfam" id="PF03232">
    <property type="entry name" value="COQ7"/>
    <property type="match status" value="1"/>
</dbReference>
<dbReference type="EMBL" id="NOXT01000119">
    <property type="protein sequence ID" value="OYQ26175.1"/>
    <property type="molecule type" value="Genomic_DNA"/>
</dbReference>
<dbReference type="InterPro" id="IPR011566">
    <property type="entry name" value="Ubq_synth_Coq7"/>
</dbReference>
<dbReference type="SUPFAM" id="SSF47240">
    <property type="entry name" value="Ferritin-like"/>
    <property type="match status" value="1"/>
</dbReference>
<feature type="region of interest" description="Disordered" evidence="9">
    <location>
        <begin position="1"/>
        <end position="21"/>
    </location>
</feature>
<keyword evidence="10" id="KW-0830">Ubiquinone</keyword>
<comment type="catalytic activity">
    <reaction evidence="8">
        <text>a 5-methoxy-2-methyl-3-(all-trans-polyprenyl)benzene-1,4-diol + AH2 + O2 = a 3-demethylubiquinol + A + H2O</text>
        <dbReference type="Rhea" id="RHEA:50908"/>
        <dbReference type="Rhea" id="RHEA-COMP:10859"/>
        <dbReference type="Rhea" id="RHEA-COMP:10914"/>
        <dbReference type="ChEBI" id="CHEBI:13193"/>
        <dbReference type="ChEBI" id="CHEBI:15377"/>
        <dbReference type="ChEBI" id="CHEBI:15379"/>
        <dbReference type="ChEBI" id="CHEBI:17499"/>
        <dbReference type="ChEBI" id="CHEBI:84167"/>
        <dbReference type="ChEBI" id="CHEBI:84422"/>
        <dbReference type="EC" id="1.14.99.60"/>
    </reaction>
</comment>
<evidence type="ECO:0000256" key="2">
    <source>
        <dbReference type="ARBA" id="ARBA00022688"/>
    </source>
</evidence>
<dbReference type="InterPro" id="IPR012347">
    <property type="entry name" value="Ferritin-like"/>
</dbReference>
<keyword evidence="4 8" id="KW-0560">Oxidoreductase</keyword>
<evidence type="ECO:0000256" key="3">
    <source>
        <dbReference type="ARBA" id="ARBA00022723"/>
    </source>
</evidence>
<sequence length="186" mass="19961">MADAETPLKPRRHLPGDRRPDTRAMIRVDQAGEHGAARIYAGQLAVMGGRHRDAGEIRHMAAQEQRHLDGMNRIMAARGVRPTLLGPFWHVAGFALGAGTALLGPKAAMACTEAVETVIDQHYGEQTEALADGRDPELKAMIDDYRADEVAHRDAAAAHTGGGAFPAMETLIRAGCRTAIALAKRI</sequence>
<dbReference type="UniPathway" id="UPA00232"/>
<dbReference type="GO" id="GO:0005886">
    <property type="term" value="C:plasma membrane"/>
    <property type="evidence" value="ECO:0007669"/>
    <property type="project" value="UniProtKB-SubCell"/>
</dbReference>
<dbReference type="GO" id="GO:0006744">
    <property type="term" value="P:ubiquinone biosynthetic process"/>
    <property type="evidence" value="ECO:0007669"/>
    <property type="project" value="UniProtKB-UniRule"/>
</dbReference>
<reference evidence="10 11" key="1">
    <citation type="submission" date="2017-07" db="EMBL/GenBank/DDBJ databases">
        <title>Sandarakinorhabdus cyanobacteriorum sp. nov., a novel bacterium isolated from cyanobacterial aggregates in a eutrophic lake.</title>
        <authorList>
            <person name="Cai H."/>
        </authorList>
    </citation>
    <scope>NUCLEOTIDE SEQUENCE [LARGE SCALE GENOMIC DNA]</scope>
    <source>
        <strain evidence="10 11">TH057</strain>
    </source>
</reference>
<dbReference type="Proteomes" id="UP000216991">
    <property type="component" value="Unassembled WGS sequence"/>
</dbReference>
<feature type="binding site" evidence="8">
    <location>
        <position position="33"/>
    </location>
    <ligand>
        <name>Fe cation</name>
        <dbReference type="ChEBI" id="CHEBI:24875"/>
        <label>1</label>
    </ligand>
</feature>
<comment type="subcellular location">
    <subcellularLocation>
        <location evidence="8">Cell membrane</location>
        <topology evidence="8">Peripheral membrane protein</topology>
    </subcellularLocation>
</comment>
<feature type="binding site" evidence="8">
    <location>
        <position position="67"/>
    </location>
    <ligand>
        <name>Fe cation</name>
        <dbReference type="ChEBI" id="CHEBI:24875"/>
        <label>1</label>
    </ligand>
</feature>
<evidence type="ECO:0000256" key="1">
    <source>
        <dbReference type="ARBA" id="ARBA00004749"/>
    </source>
</evidence>
<dbReference type="CDD" id="cd01042">
    <property type="entry name" value="DMQH"/>
    <property type="match status" value="1"/>
</dbReference>
<evidence type="ECO:0000256" key="8">
    <source>
        <dbReference type="HAMAP-Rule" id="MF_01658"/>
    </source>
</evidence>
<evidence type="ECO:0000256" key="6">
    <source>
        <dbReference type="ARBA" id="ARBA00023033"/>
    </source>
</evidence>